<evidence type="ECO:0000313" key="2">
    <source>
        <dbReference type="EMBL" id="KAJ8785054.1"/>
    </source>
</evidence>
<sequence length="106" mass="11662">MSLHFRCHQVQLSDKQLVGVDGGDKNTSGKAPGFHQQLGGGGKTSKRQLQKFSRGQTSPSQHRPPPPPTAPFLSFLALKALTPDPSPTPRLPPKVPKKERYKVWSR</sequence>
<organism evidence="2 3">
    <name type="scientific">Eschrichtius robustus</name>
    <name type="common">California gray whale</name>
    <name type="synonym">Eschrichtius gibbosus</name>
    <dbReference type="NCBI Taxonomy" id="9764"/>
    <lineage>
        <taxon>Eukaryota</taxon>
        <taxon>Metazoa</taxon>
        <taxon>Chordata</taxon>
        <taxon>Craniata</taxon>
        <taxon>Vertebrata</taxon>
        <taxon>Euteleostomi</taxon>
        <taxon>Mammalia</taxon>
        <taxon>Eutheria</taxon>
        <taxon>Laurasiatheria</taxon>
        <taxon>Artiodactyla</taxon>
        <taxon>Whippomorpha</taxon>
        <taxon>Cetacea</taxon>
        <taxon>Mysticeti</taxon>
        <taxon>Eschrichtiidae</taxon>
        <taxon>Eschrichtius</taxon>
    </lineage>
</organism>
<accession>A0AB34H038</accession>
<protein>
    <submittedName>
        <fullName evidence="2">Uncharacterized protein</fullName>
    </submittedName>
</protein>
<evidence type="ECO:0000313" key="3">
    <source>
        <dbReference type="Proteomes" id="UP001159641"/>
    </source>
</evidence>
<evidence type="ECO:0000256" key="1">
    <source>
        <dbReference type="SAM" id="MobiDB-lite"/>
    </source>
</evidence>
<feature type="region of interest" description="Disordered" evidence="1">
    <location>
        <begin position="18"/>
        <end position="106"/>
    </location>
</feature>
<feature type="compositionally biased region" description="Basic and acidic residues" evidence="1">
    <location>
        <begin position="96"/>
        <end position="106"/>
    </location>
</feature>
<gene>
    <name evidence="2" type="ORF">J1605_007610</name>
</gene>
<dbReference type="EMBL" id="JAIQCJ010002027">
    <property type="protein sequence ID" value="KAJ8785054.1"/>
    <property type="molecule type" value="Genomic_DNA"/>
</dbReference>
<dbReference type="Proteomes" id="UP001159641">
    <property type="component" value="Unassembled WGS sequence"/>
</dbReference>
<proteinExistence type="predicted"/>
<comment type="caution">
    <text evidence="2">The sequence shown here is derived from an EMBL/GenBank/DDBJ whole genome shotgun (WGS) entry which is preliminary data.</text>
</comment>
<feature type="compositionally biased region" description="Polar residues" evidence="1">
    <location>
        <begin position="50"/>
        <end position="61"/>
    </location>
</feature>
<name>A0AB34H038_ESCRO</name>
<dbReference type="AlphaFoldDB" id="A0AB34H038"/>
<reference evidence="2 3" key="1">
    <citation type="submission" date="2022-11" db="EMBL/GenBank/DDBJ databases">
        <title>Whole genome sequence of Eschrichtius robustus ER-17-0199.</title>
        <authorList>
            <person name="Bruniche-Olsen A."/>
            <person name="Black A.N."/>
            <person name="Fields C.J."/>
            <person name="Walden K."/>
            <person name="Dewoody J.A."/>
        </authorList>
    </citation>
    <scope>NUCLEOTIDE SEQUENCE [LARGE SCALE GENOMIC DNA]</scope>
    <source>
        <strain evidence="2">ER-17-0199</strain>
        <tissue evidence="2">Blubber</tissue>
    </source>
</reference>
<keyword evidence="3" id="KW-1185">Reference proteome</keyword>
<feature type="compositionally biased region" description="Pro residues" evidence="1">
    <location>
        <begin position="84"/>
        <end position="94"/>
    </location>
</feature>